<evidence type="ECO:0000313" key="2">
    <source>
        <dbReference type="Proteomes" id="UP001595901"/>
    </source>
</evidence>
<dbReference type="RefSeq" id="WP_380431608.1">
    <property type="nucleotide sequence ID" value="NZ_JBHSAC010000050.1"/>
</dbReference>
<comment type="caution">
    <text evidence="1">The sequence shown here is derived from an EMBL/GenBank/DDBJ whole genome shotgun (WGS) entry which is preliminary data.</text>
</comment>
<dbReference type="Proteomes" id="UP001595901">
    <property type="component" value="Unassembled WGS sequence"/>
</dbReference>
<sequence length="141" mass="15491">MSNWNLETFDNIYAALAQSAYRNRPGNITYDQLDVAQQQVLDSGKSVEFNFSKDGTFKGQTTEGGGTDLPNGGVVYLQPDQEGIMTDEDTGYQAYYVSDTAEINQDTHQTYFVVRGSDGFGIDTKKLAKERSLGLSGQYGS</sequence>
<organism evidence="1 2">
    <name type="scientific">Streptococcus dentapri</name>
    <dbReference type="NCBI Taxonomy" id="573564"/>
    <lineage>
        <taxon>Bacteria</taxon>
        <taxon>Bacillati</taxon>
        <taxon>Bacillota</taxon>
        <taxon>Bacilli</taxon>
        <taxon>Lactobacillales</taxon>
        <taxon>Streptococcaceae</taxon>
        <taxon>Streptococcus</taxon>
    </lineage>
</organism>
<proteinExistence type="predicted"/>
<accession>A0ABV8D1T9</accession>
<keyword evidence="2" id="KW-1185">Reference proteome</keyword>
<dbReference type="EMBL" id="JBHSAC010000050">
    <property type="protein sequence ID" value="MFC3932305.1"/>
    <property type="molecule type" value="Genomic_DNA"/>
</dbReference>
<gene>
    <name evidence="1" type="ORF">ACFOSE_05910</name>
</gene>
<name>A0ABV8D1T9_9STRE</name>
<protein>
    <submittedName>
        <fullName evidence="1">Uncharacterized protein</fullName>
    </submittedName>
</protein>
<evidence type="ECO:0000313" key="1">
    <source>
        <dbReference type="EMBL" id="MFC3932305.1"/>
    </source>
</evidence>
<reference evidence="2" key="1">
    <citation type="journal article" date="2019" name="Int. J. Syst. Evol. Microbiol.">
        <title>The Global Catalogue of Microorganisms (GCM) 10K type strain sequencing project: providing services to taxonomists for standard genome sequencing and annotation.</title>
        <authorList>
            <consortium name="The Broad Institute Genomics Platform"/>
            <consortium name="The Broad Institute Genome Sequencing Center for Infectious Disease"/>
            <person name="Wu L."/>
            <person name="Ma J."/>
        </authorList>
    </citation>
    <scope>NUCLEOTIDE SEQUENCE [LARGE SCALE GENOMIC DNA]</scope>
    <source>
        <strain evidence="2">CCUG 58728</strain>
    </source>
</reference>